<dbReference type="PANTHER" id="PTHR46772">
    <property type="entry name" value="BHLH DOMAIN-CONTAINING PROTEIN"/>
    <property type="match status" value="1"/>
</dbReference>
<proteinExistence type="predicted"/>
<gene>
    <name evidence="8" type="ORF">OIU79_027376</name>
</gene>
<dbReference type="GO" id="GO:0003677">
    <property type="term" value="F:DNA binding"/>
    <property type="evidence" value="ECO:0007669"/>
    <property type="project" value="UniProtKB-KW"/>
</dbReference>
<dbReference type="Proteomes" id="UP001151532">
    <property type="component" value="Chromosome 16"/>
</dbReference>
<keyword evidence="9" id="KW-1185">Reference proteome</keyword>
<dbReference type="InterPro" id="IPR011598">
    <property type="entry name" value="bHLH_dom"/>
</dbReference>
<name>A0A9Q0VUT9_SALPP</name>
<dbReference type="SUPFAM" id="SSF47459">
    <property type="entry name" value="HLH, helix-loop-helix DNA-binding domain"/>
    <property type="match status" value="1"/>
</dbReference>
<dbReference type="InterPro" id="IPR045239">
    <property type="entry name" value="bHLH95_bHLH"/>
</dbReference>
<reference evidence="8" key="2">
    <citation type="journal article" date="2023" name="Int. J. Mol. Sci.">
        <title>De Novo Assembly and Annotation of 11 Diverse Shrub Willow (Salix) Genomes Reveals Novel Gene Organization in Sex-Linked Regions.</title>
        <authorList>
            <person name="Hyden B."/>
            <person name="Feng K."/>
            <person name="Yates T.B."/>
            <person name="Jawdy S."/>
            <person name="Cereghino C."/>
            <person name="Smart L.B."/>
            <person name="Muchero W."/>
        </authorList>
    </citation>
    <scope>NUCLEOTIDE SEQUENCE</scope>
    <source>
        <tissue evidence="8">Shoot tip</tissue>
    </source>
</reference>
<keyword evidence="2" id="KW-0805">Transcription regulation</keyword>
<feature type="region of interest" description="Disordered" evidence="6">
    <location>
        <begin position="1"/>
        <end position="78"/>
    </location>
</feature>
<dbReference type="InterPro" id="IPR036638">
    <property type="entry name" value="HLH_DNA-bd_sf"/>
</dbReference>
<evidence type="ECO:0000256" key="1">
    <source>
        <dbReference type="ARBA" id="ARBA00004123"/>
    </source>
</evidence>
<evidence type="ECO:0000256" key="2">
    <source>
        <dbReference type="ARBA" id="ARBA00023015"/>
    </source>
</evidence>
<evidence type="ECO:0000259" key="7">
    <source>
        <dbReference type="PROSITE" id="PS50888"/>
    </source>
</evidence>
<evidence type="ECO:0000256" key="4">
    <source>
        <dbReference type="ARBA" id="ARBA00023163"/>
    </source>
</evidence>
<dbReference type="GO" id="GO:0005634">
    <property type="term" value="C:nucleus"/>
    <property type="evidence" value="ECO:0007669"/>
    <property type="project" value="UniProtKB-SubCell"/>
</dbReference>
<dbReference type="PANTHER" id="PTHR46772:SF8">
    <property type="entry name" value="TRANSCRIPTION FACTOR BHLH95"/>
    <property type="match status" value="1"/>
</dbReference>
<reference evidence="8" key="1">
    <citation type="submission" date="2022-11" db="EMBL/GenBank/DDBJ databases">
        <authorList>
            <person name="Hyden B.L."/>
            <person name="Feng K."/>
            <person name="Yates T."/>
            <person name="Jawdy S."/>
            <person name="Smart L.B."/>
            <person name="Muchero W."/>
        </authorList>
    </citation>
    <scope>NUCLEOTIDE SEQUENCE</scope>
    <source>
        <tissue evidence="8">Shoot tip</tissue>
    </source>
</reference>
<keyword evidence="3" id="KW-0238">DNA-binding</keyword>
<comment type="caution">
    <text evidence="8">The sequence shown here is derived from an EMBL/GenBank/DDBJ whole genome shotgun (WGS) entry which is preliminary data.</text>
</comment>
<dbReference type="OrthoDB" id="690068at2759"/>
<dbReference type="Pfam" id="PF00010">
    <property type="entry name" value="HLH"/>
    <property type="match status" value="1"/>
</dbReference>
<dbReference type="GO" id="GO:0003700">
    <property type="term" value="F:DNA-binding transcription factor activity"/>
    <property type="evidence" value="ECO:0007669"/>
    <property type="project" value="InterPro"/>
</dbReference>
<comment type="subcellular location">
    <subcellularLocation>
        <location evidence="1">Nucleus</location>
    </subcellularLocation>
</comment>
<keyword evidence="4" id="KW-0804">Transcription</keyword>
<dbReference type="CDD" id="cd11393">
    <property type="entry name" value="bHLH_AtbHLH_like"/>
    <property type="match status" value="1"/>
</dbReference>
<accession>A0A9Q0VUT9</accession>
<organism evidence="8 9">
    <name type="scientific">Salix purpurea</name>
    <name type="common">Purple osier willow</name>
    <dbReference type="NCBI Taxonomy" id="77065"/>
    <lineage>
        <taxon>Eukaryota</taxon>
        <taxon>Viridiplantae</taxon>
        <taxon>Streptophyta</taxon>
        <taxon>Embryophyta</taxon>
        <taxon>Tracheophyta</taxon>
        <taxon>Spermatophyta</taxon>
        <taxon>Magnoliopsida</taxon>
        <taxon>eudicotyledons</taxon>
        <taxon>Gunneridae</taxon>
        <taxon>Pentapetalae</taxon>
        <taxon>rosids</taxon>
        <taxon>fabids</taxon>
        <taxon>Malpighiales</taxon>
        <taxon>Salicaceae</taxon>
        <taxon>Saliceae</taxon>
        <taxon>Salix</taxon>
    </lineage>
</organism>
<dbReference type="InterPro" id="IPR044278">
    <property type="entry name" value="BHLH95-like"/>
</dbReference>
<keyword evidence="5" id="KW-0539">Nucleus</keyword>
<sequence length="104" mass="11490">MSEGGQGSFLWDSQAWDLSNSDNSGGGEEKSGKNIRLPGSSSKIGIKKQENKAKKRGQMCKSNGKGSAGESDQEITHIWTERERRKKMRTMFSNLHALLPQLPP</sequence>
<dbReference type="EMBL" id="JAPFFK010000007">
    <property type="protein sequence ID" value="KAJ6754746.1"/>
    <property type="molecule type" value="Genomic_DNA"/>
</dbReference>
<dbReference type="PROSITE" id="PS50888">
    <property type="entry name" value="BHLH"/>
    <property type="match status" value="1"/>
</dbReference>
<dbReference type="Gene3D" id="4.10.280.10">
    <property type="entry name" value="Helix-loop-helix DNA-binding domain"/>
    <property type="match status" value="1"/>
</dbReference>
<evidence type="ECO:0000256" key="3">
    <source>
        <dbReference type="ARBA" id="ARBA00023125"/>
    </source>
</evidence>
<protein>
    <recommendedName>
        <fullName evidence="7">BHLH domain-containing protein</fullName>
    </recommendedName>
</protein>
<feature type="domain" description="BHLH" evidence="7">
    <location>
        <begin position="72"/>
        <end position="104"/>
    </location>
</feature>
<evidence type="ECO:0000313" key="9">
    <source>
        <dbReference type="Proteomes" id="UP001151532"/>
    </source>
</evidence>
<evidence type="ECO:0000256" key="6">
    <source>
        <dbReference type="SAM" id="MobiDB-lite"/>
    </source>
</evidence>
<dbReference type="GO" id="GO:0046983">
    <property type="term" value="F:protein dimerization activity"/>
    <property type="evidence" value="ECO:0007669"/>
    <property type="project" value="InterPro"/>
</dbReference>
<evidence type="ECO:0000313" key="8">
    <source>
        <dbReference type="EMBL" id="KAJ6754746.1"/>
    </source>
</evidence>
<dbReference type="GO" id="GO:0009960">
    <property type="term" value="P:endosperm development"/>
    <property type="evidence" value="ECO:0007669"/>
    <property type="project" value="InterPro"/>
</dbReference>
<evidence type="ECO:0000256" key="5">
    <source>
        <dbReference type="ARBA" id="ARBA00023242"/>
    </source>
</evidence>
<dbReference type="AlphaFoldDB" id="A0A9Q0VUT9"/>